<dbReference type="InterPro" id="IPR011008">
    <property type="entry name" value="Dimeric_a/b-barrel"/>
</dbReference>
<keyword evidence="3" id="KW-1185">Reference proteome</keyword>
<dbReference type="PROSITE" id="PS51725">
    <property type="entry name" value="ABM"/>
    <property type="match status" value="1"/>
</dbReference>
<dbReference type="Pfam" id="PF03992">
    <property type="entry name" value="ABM"/>
    <property type="match status" value="1"/>
</dbReference>
<name>A0A1X1ZTK6_9MYCO</name>
<dbReference type="OrthoDB" id="1493813at2"/>
<dbReference type="GO" id="GO:0004497">
    <property type="term" value="F:monooxygenase activity"/>
    <property type="evidence" value="ECO:0007669"/>
    <property type="project" value="UniProtKB-KW"/>
</dbReference>
<evidence type="ECO:0000259" key="1">
    <source>
        <dbReference type="PROSITE" id="PS51725"/>
    </source>
</evidence>
<dbReference type="Gene3D" id="3.30.70.100">
    <property type="match status" value="1"/>
</dbReference>
<dbReference type="STRING" id="153971.AWC19_03445"/>
<proteinExistence type="predicted"/>
<dbReference type="Proteomes" id="UP000193529">
    <property type="component" value="Unassembled WGS sequence"/>
</dbReference>
<protein>
    <submittedName>
        <fullName evidence="2">Antibiotic biosynthesis monooxygenase</fullName>
    </submittedName>
</protein>
<accession>A0A1X1ZTK6</accession>
<keyword evidence="2" id="KW-0503">Monooxygenase</keyword>
<sequence>MTTIHEHAPLATLINVFTVAPERAAELADMLRAATEETMRFVPGFVSANIHLSTDGTRVVNYAQWESAEAFYAMLQDPGAREHMDRCAALATSFDPHLYTVESVHRAPGADEIPSLPPHRVTR</sequence>
<dbReference type="EMBL" id="LQPJ01000076">
    <property type="protein sequence ID" value="ORW26749.1"/>
    <property type="molecule type" value="Genomic_DNA"/>
</dbReference>
<evidence type="ECO:0000313" key="3">
    <source>
        <dbReference type="Proteomes" id="UP000193529"/>
    </source>
</evidence>
<dbReference type="AlphaFoldDB" id="A0A1X1ZTK6"/>
<dbReference type="SUPFAM" id="SSF54909">
    <property type="entry name" value="Dimeric alpha+beta barrel"/>
    <property type="match status" value="1"/>
</dbReference>
<keyword evidence="2" id="KW-0560">Oxidoreductase</keyword>
<evidence type="ECO:0000313" key="2">
    <source>
        <dbReference type="EMBL" id="ORW26749.1"/>
    </source>
</evidence>
<organism evidence="2 3">
    <name type="scientific">Mycobacterium palustre</name>
    <dbReference type="NCBI Taxonomy" id="153971"/>
    <lineage>
        <taxon>Bacteria</taxon>
        <taxon>Bacillati</taxon>
        <taxon>Actinomycetota</taxon>
        <taxon>Actinomycetes</taxon>
        <taxon>Mycobacteriales</taxon>
        <taxon>Mycobacteriaceae</taxon>
        <taxon>Mycobacterium</taxon>
        <taxon>Mycobacterium simiae complex</taxon>
    </lineage>
</organism>
<feature type="domain" description="ABM" evidence="1">
    <location>
        <begin position="11"/>
        <end position="101"/>
    </location>
</feature>
<dbReference type="InterPro" id="IPR007138">
    <property type="entry name" value="ABM_dom"/>
</dbReference>
<dbReference type="RefSeq" id="WP_142281065.1">
    <property type="nucleotide sequence ID" value="NZ_JACKRZ010000366.1"/>
</dbReference>
<reference evidence="2 3" key="1">
    <citation type="submission" date="2016-01" db="EMBL/GenBank/DDBJ databases">
        <title>The new phylogeny of the genus Mycobacterium.</title>
        <authorList>
            <person name="Tarcisio F."/>
            <person name="Conor M."/>
            <person name="Antonella G."/>
            <person name="Elisabetta G."/>
            <person name="Giulia F.S."/>
            <person name="Sara T."/>
            <person name="Anna F."/>
            <person name="Clotilde B."/>
            <person name="Roberto B."/>
            <person name="Veronica D.S."/>
            <person name="Fabio R."/>
            <person name="Monica P."/>
            <person name="Olivier J."/>
            <person name="Enrico T."/>
            <person name="Nicola S."/>
        </authorList>
    </citation>
    <scope>NUCLEOTIDE SEQUENCE [LARGE SCALE GENOMIC DNA]</scope>
    <source>
        <strain evidence="2 3">DSM 44572</strain>
    </source>
</reference>
<comment type="caution">
    <text evidence="2">The sequence shown here is derived from an EMBL/GenBank/DDBJ whole genome shotgun (WGS) entry which is preliminary data.</text>
</comment>
<gene>
    <name evidence="2" type="ORF">AWC19_03445</name>
</gene>